<accession>A0A4D8RT36</accession>
<dbReference type="GO" id="GO:0016740">
    <property type="term" value="F:transferase activity"/>
    <property type="evidence" value="ECO:0007669"/>
    <property type="project" value="UniProtKB-KW"/>
</dbReference>
<dbReference type="SUPFAM" id="SSF52402">
    <property type="entry name" value="Adenine nucleotide alpha hydrolases-like"/>
    <property type="match status" value="1"/>
</dbReference>
<gene>
    <name evidence="1" type="ORF">D3869_32115</name>
</gene>
<dbReference type="InterPro" id="IPR020022">
    <property type="entry name" value="N-acetyl_sugar_amidoTrfase"/>
</dbReference>
<dbReference type="AlphaFoldDB" id="A0A4D8RT36"/>
<keyword evidence="1" id="KW-0808">Transferase</keyword>
<reference evidence="1 2" key="1">
    <citation type="submission" date="2018-09" db="EMBL/GenBank/DDBJ databases">
        <title>Whole genome based analysis of evolution and adaptive divergence in Indian and Brazilian strains of Azospirillum brasilense.</title>
        <authorList>
            <person name="Singh C."/>
            <person name="Tripathi A.K."/>
        </authorList>
    </citation>
    <scope>NUCLEOTIDE SEQUENCE [LARGE SCALE GENOMIC DNA]</scope>
    <source>
        <strain evidence="1 2">MTCC4039</strain>
        <plasmid evidence="1 2">p5</plasmid>
    </source>
</reference>
<geneLocation type="plasmid" evidence="1">
    <name>p5</name>
</geneLocation>
<proteinExistence type="predicted"/>
<evidence type="ECO:0000313" key="2">
    <source>
        <dbReference type="Proteomes" id="UP000298693"/>
    </source>
</evidence>
<name>A0A4D8RT36_AZOBR</name>
<organism evidence="1 2">
    <name type="scientific">Azospirillum brasilense</name>
    <dbReference type="NCBI Taxonomy" id="192"/>
    <lineage>
        <taxon>Bacteria</taxon>
        <taxon>Pseudomonadati</taxon>
        <taxon>Pseudomonadota</taxon>
        <taxon>Alphaproteobacteria</taxon>
        <taxon>Rhodospirillales</taxon>
        <taxon>Azospirillaceae</taxon>
        <taxon>Azospirillum</taxon>
    </lineage>
</organism>
<dbReference type="EMBL" id="CP032350">
    <property type="protein sequence ID" value="QCO19892.1"/>
    <property type="molecule type" value="Genomic_DNA"/>
</dbReference>
<keyword evidence="1" id="KW-0614">Plasmid</keyword>
<dbReference type="Proteomes" id="UP000298693">
    <property type="component" value="Plasmid p5"/>
</dbReference>
<evidence type="ECO:0000313" key="1">
    <source>
        <dbReference type="EMBL" id="QCO19892.1"/>
    </source>
</evidence>
<protein>
    <submittedName>
        <fullName evidence="1">N-acetyl sugar amidotransferase</fullName>
    </submittedName>
</protein>
<sequence>MRWCRSCVLPDTRPNLTIGADGVCNACRNHATKRVIDWDHRAAHFASVAANARARANGGYDCLIPVSGGKDSTWQVVTCLEHGLRPLCVTWRTPGRTAIGEANLRNLIDLGVDHIDFTIDPQTERRFMLKALERFGDPAIPMHMAIFSIPLRLAAQMRIPLIVWGENSAFEYGGTEEESRGFALDAAWLRRFGVTHGTAAADWEDGDITVRHLLPYRLPDESALAQAGTLAVFLGYYFPWDPETSLAVARTHGFRADPRGARTGLYDYADIDDDFISVHHWFKWHKFGFTRLFDNLSLEIRNGRIGRADAIAIIRARGDDTPHDDIARLCGFLDITEDRLHSIAETFRNKAVWHRQGGVWTIPDFLIPDWTWS</sequence>
<dbReference type="NCBIfam" id="TIGR03573">
    <property type="entry name" value="WbuX"/>
    <property type="match status" value="1"/>
</dbReference>